<accession>A0A8K0W3D0</accession>
<dbReference type="EMBL" id="JAGMVJ010000002">
    <property type="protein sequence ID" value="KAH7093692.1"/>
    <property type="molecule type" value="Genomic_DNA"/>
</dbReference>
<organism evidence="2 3">
    <name type="scientific">Paraphoma chrysanthemicola</name>
    <dbReference type="NCBI Taxonomy" id="798071"/>
    <lineage>
        <taxon>Eukaryota</taxon>
        <taxon>Fungi</taxon>
        <taxon>Dikarya</taxon>
        <taxon>Ascomycota</taxon>
        <taxon>Pezizomycotina</taxon>
        <taxon>Dothideomycetes</taxon>
        <taxon>Pleosporomycetidae</taxon>
        <taxon>Pleosporales</taxon>
        <taxon>Pleosporineae</taxon>
        <taxon>Phaeosphaeriaceae</taxon>
        <taxon>Paraphoma</taxon>
    </lineage>
</organism>
<feature type="chain" id="PRO_5035426324" evidence="1">
    <location>
        <begin position="17"/>
        <end position="187"/>
    </location>
</feature>
<dbReference type="Proteomes" id="UP000813461">
    <property type="component" value="Unassembled WGS sequence"/>
</dbReference>
<dbReference type="OrthoDB" id="3753180at2759"/>
<keyword evidence="3" id="KW-1185">Reference proteome</keyword>
<proteinExistence type="predicted"/>
<feature type="signal peptide" evidence="1">
    <location>
        <begin position="1"/>
        <end position="16"/>
    </location>
</feature>
<gene>
    <name evidence="2" type="ORF">FB567DRAFT_588114</name>
</gene>
<protein>
    <submittedName>
        <fullName evidence="2">Uncharacterized protein</fullName>
    </submittedName>
</protein>
<reference evidence="2" key="1">
    <citation type="journal article" date="2021" name="Nat. Commun.">
        <title>Genetic determinants of endophytism in the Arabidopsis root mycobiome.</title>
        <authorList>
            <person name="Mesny F."/>
            <person name="Miyauchi S."/>
            <person name="Thiergart T."/>
            <person name="Pickel B."/>
            <person name="Atanasova L."/>
            <person name="Karlsson M."/>
            <person name="Huettel B."/>
            <person name="Barry K.W."/>
            <person name="Haridas S."/>
            <person name="Chen C."/>
            <person name="Bauer D."/>
            <person name="Andreopoulos W."/>
            <person name="Pangilinan J."/>
            <person name="LaButti K."/>
            <person name="Riley R."/>
            <person name="Lipzen A."/>
            <person name="Clum A."/>
            <person name="Drula E."/>
            <person name="Henrissat B."/>
            <person name="Kohler A."/>
            <person name="Grigoriev I.V."/>
            <person name="Martin F.M."/>
            <person name="Hacquard S."/>
        </authorList>
    </citation>
    <scope>NUCLEOTIDE SEQUENCE</scope>
    <source>
        <strain evidence="2">MPI-SDFR-AT-0120</strain>
    </source>
</reference>
<dbReference type="AlphaFoldDB" id="A0A8K0W3D0"/>
<sequence length="187" mass="20334">MYAKLLLCSLFASSLAAPLVQQDTSKRQTWQPAPGSKTTCDKKSDKIIGFYVGPQLETVINDACAAMMPGCAYQERLDPDIMCIQTVTWPLKGPAKSVQSANVETSEGNKISGWDVQFSVTPAPQPADSAGVFWTKQDCYGYFAHMLEKWEPEGCHTSKGFGVGKITVGGEDTLKGTEFEVTIVPEK</sequence>
<comment type="caution">
    <text evidence="2">The sequence shown here is derived from an EMBL/GenBank/DDBJ whole genome shotgun (WGS) entry which is preliminary data.</text>
</comment>
<keyword evidence="1" id="KW-0732">Signal</keyword>
<evidence type="ECO:0000256" key="1">
    <source>
        <dbReference type="SAM" id="SignalP"/>
    </source>
</evidence>
<evidence type="ECO:0000313" key="2">
    <source>
        <dbReference type="EMBL" id="KAH7093692.1"/>
    </source>
</evidence>
<evidence type="ECO:0000313" key="3">
    <source>
        <dbReference type="Proteomes" id="UP000813461"/>
    </source>
</evidence>
<name>A0A8K0W3D0_9PLEO</name>